<organism evidence="3 4">
    <name type="scientific">Characodon lateralis</name>
    <dbReference type="NCBI Taxonomy" id="208331"/>
    <lineage>
        <taxon>Eukaryota</taxon>
        <taxon>Metazoa</taxon>
        <taxon>Chordata</taxon>
        <taxon>Craniata</taxon>
        <taxon>Vertebrata</taxon>
        <taxon>Euteleostomi</taxon>
        <taxon>Actinopterygii</taxon>
        <taxon>Neopterygii</taxon>
        <taxon>Teleostei</taxon>
        <taxon>Neoteleostei</taxon>
        <taxon>Acanthomorphata</taxon>
        <taxon>Ovalentaria</taxon>
        <taxon>Atherinomorphae</taxon>
        <taxon>Cyprinodontiformes</taxon>
        <taxon>Goodeidae</taxon>
        <taxon>Characodon</taxon>
    </lineage>
</organism>
<gene>
    <name evidence="3" type="ORF">CHARACLAT_007029</name>
</gene>
<evidence type="ECO:0000313" key="3">
    <source>
        <dbReference type="EMBL" id="MED6273494.1"/>
    </source>
</evidence>
<comment type="caution">
    <text evidence="3">The sequence shown here is derived from an EMBL/GenBank/DDBJ whole genome shotgun (WGS) entry which is preliminary data.</text>
</comment>
<keyword evidence="4" id="KW-1185">Reference proteome</keyword>
<feature type="region of interest" description="Disordered" evidence="1">
    <location>
        <begin position="74"/>
        <end position="101"/>
    </location>
</feature>
<dbReference type="EMBL" id="JAHUTJ010024969">
    <property type="protein sequence ID" value="MED6273494.1"/>
    <property type="molecule type" value="Genomic_DNA"/>
</dbReference>
<keyword evidence="2" id="KW-0812">Transmembrane</keyword>
<dbReference type="Proteomes" id="UP001352852">
    <property type="component" value="Unassembled WGS sequence"/>
</dbReference>
<evidence type="ECO:0000256" key="1">
    <source>
        <dbReference type="SAM" id="MobiDB-lite"/>
    </source>
</evidence>
<accession>A0ABU7DGX9</accession>
<keyword evidence="2" id="KW-1133">Transmembrane helix</keyword>
<proteinExistence type="predicted"/>
<reference evidence="3 4" key="1">
    <citation type="submission" date="2021-06" db="EMBL/GenBank/DDBJ databases">
        <authorList>
            <person name="Palmer J.M."/>
        </authorList>
    </citation>
    <scope>NUCLEOTIDE SEQUENCE [LARGE SCALE GENOMIC DNA]</scope>
    <source>
        <strain evidence="3 4">CL_MEX2019</strain>
        <tissue evidence="3">Muscle</tissue>
    </source>
</reference>
<evidence type="ECO:0000256" key="2">
    <source>
        <dbReference type="SAM" id="Phobius"/>
    </source>
</evidence>
<sequence>MHNPSNVSSNANSKANLLCVHTASTISVRTVFKACLLLTTIVAISVFICDFYTRLKHQHSSHIAAECTVGSQHSEPFTAGREANDERKGNSKKGKTILLFK</sequence>
<name>A0ABU7DGX9_9TELE</name>
<evidence type="ECO:0000313" key="4">
    <source>
        <dbReference type="Proteomes" id="UP001352852"/>
    </source>
</evidence>
<protein>
    <submittedName>
        <fullName evidence="3">Uncharacterized protein</fullName>
    </submittedName>
</protein>
<feature type="transmembrane region" description="Helical" evidence="2">
    <location>
        <begin position="31"/>
        <end position="52"/>
    </location>
</feature>
<keyword evidence="2" id="KW-0472">Membrane</keyword>